<dbReference type="EMBL" id="DS480517">
    <property type="protein sequence ID" value="EDO14729.1"/>
    <property type="molecule type" value="Genomic_DNA"/>
</dbReference>
<accession>A7TSN5</accession>
<dbReference type="RefSeq" id="XP_001642587.1">
    <property type="nucleotide sequence ID" value="XM_001642537.1"/>
</dbReference>
<name>A7TSN5_VANPO</name>
<organism evidence="2">
    <name type="scientific">Vanderwaltozyma polyspora (strain ATCC 22028 / DSM 70294 / BCRC 21397 / CBS 2163 / NBRC 10782 / NRRL Y-8283 / UCD 57-17)</name>
    <name type="common">Kluyveromyces polysporus</name>
    <dbReference type="NCBI Taxonomy" id="436907"/>
    <lineage>
        <taxon>Eukaryota</taxon>
        <taxon>Fungi</taxon>
        <taxon>Dikarya</taxon>
        <taxon>Ascomycota</taxon>
        <taxon>Saccharomycotina</taxon>
        <taxon>Saccharomycetes</taxon>
        <taxon>Saccharomycetales</taxon>
        <taxon>Saccharomycetaceae</taxon>
        <taxon>Vanderwaltozyma</taxon>
    </lineage>
</organism>
<gene>
    <name evidence="1" type="ORF">Kpol_1075p7</name>
</gene>
<keyword evidence="2" id="KW-1185">Reference proteome</keyword>
<dbReference type="GeneID" id="5542753"/>
<dbReference type="AlphaFoldDB" id="A7TSN5"/>
<reference evidence="1 2" key="1">
    <citation type="journal article" date="2007" name="Proc. Natl. Acad. Sci. U.S.A.">
        <title>Independent sorting-out of thousands of duplicated gene pairs in two yeast species descended from a whole-genome duplication.</title>
        <authorList>
            <person name="Scannell D.R."/>
            <person name="Frank A.C."/>
            <person name="Conant G.C."/>
            <person name="Byrne K.P."/>
            <person name="Woolfit M."/>
            <person name="Wolfe K.H."/>
        </authorList>
    </citation>
    <scope>NUCLEOTIDE SEQUENCE [LARGE SCALE GENOMIC DNA]</scope>
    <source>
        <strain evidence="2">ATCC 22028 / DSM 70294 / BCRC 21397 / CBS 2163 / NBRC 10782 / NRRL Y-8283 / UCD 57-17</strain>
    </source>
</reference>
<dbReference type="Proteomes" id="UP000000267">
    <property type="component" value="Unassembled WGS sequence"/>
</dbReference>
<proteinExistence type="predicted"/>
<dbReference type="InParanoid" id="A7TSN5"/>
<evidence type="ECO:0000313" key="2">
    <source>
        <dbReference type="Proteomes" id="UP000000267"/>
    </source>
</evidence>
<protein>
    <submittedName>
        <fullName evidence="1">Uncharacterized protein</fullName>
    </submittedName>
</protein>
<dbReference type="HOGENOM" id="CLU_1571798_0_0_1"/>
<dbReference type="PhylomeDB" id="A7TSN5"/>
<sequence length="170" mass="19355">MLLSSSILGGIFDYRLKDGSLALPMEHFKTLITEKINDEFKEEKLENLMSLSFYSELIFDFMKKSENFSGANAKLKHITKINPTAFIATSKDEDQPKVNKNQENRLDEETFIKIKEKAKSLKVGENQYKLELNVSGKFSIGELAGIYRVGKICIFCGQHPISLKSHKCIQ</sequence>
<dbReference type="KEGG" id="vpo:Kpol_1075p7"/>
<evidence type="ECO:0000313" key="1">
    <source>
        <dbReference type="EMBL" id="EDO14729.1"/>
    </source>
</evidence>